<accession>A0A9W4WSD1</accession>
<name>A0A9W4WSD1_9GLOM</name>
<dbReference type="AlphaFoldDB" id="A0A9W4WSD1"/>
<gene>
    <name evidence="1" type="ORF">FWILDA_LOCUS10654</name>
</gene>
<reference evidence="1" key="1">
    <citation type="submission" date="2022-08" db="EMBL/GenBank/DDBJ databases">
        <authorList>
            <person name="Kallberg Y."/>
            <person name="Tangrot J."/>
            <person name="Rosling A."/>
        </authorList>
    </citation>
    <scope>NUCLEOTIDE SEQUENCE</scope>
    <source>
        <strain evidence="1">Wild A</strain>
    </source>
</reference>
<evidence type="ECO:0000313" key="1">
    <source>
        <dbReference type="EMBL" id="CAI2182587.1"/>
    </source>
</evidence>
<comment type="caution">
    <text evidence="1">The sequence shown here is derived from an EMBL/GenBank/DDBJ whole genome shotgun (WGS) entry which is preliminary data.</text>
</comment>
<dbReference type="OrthoDB" id="2387492at2759"/>
<keyword evidence="2" id="KW-1185">Reference proteome</keyword>
<proteinExistence type="predicted"/>
<dbReference type="EMBL" id="CAMKVN010002777">
    <property type="protein sequence ID" value="CAI2182587.1"/>
    <property type="molecule type" value="Genomic_DNA"/>
</dbReference>
<protein>
    <submittedName>
        <fullName evidence="1">9981_t:CDS:1</fullName>
    </submittedName>
</protein>
<dbReference type="Proteomes" id="UP001153678">
    <property type="component" value="Unassembled WGS sequence"/>
</dbReference>
<evidence type="ECO:0000313" key="2">
    <source>
        <dbReference type="Proteomes" id="UP001153678"/>
    </source>
</evidence>
<sequence>MSAIALESAIGVKMIIDKKEWRLTKPVSNRPGYDMEYYRVYLRNYFSSMNIKKFLDNEKLYDSLSIMRKEESLMQWDYELKLTFNLYCRKKNIAYTIPSACLQDMYDVGRCITESTSYKKTMWERIEMELEEINVENLGFDHPICSGILDIKSEPFTNIPGSVSDIFKESFRRYKLE</sequence>
<organism evidence="1 2">
    <name type="scientific">Funneliformis geosporum</name>
    <dbReference type="NCBI Taxonomy" id="1117311"/>
    <lineage>
        <taxon>Eukaryota</taxon>
        <taxon>Fungi</taxon>
        <taxon>Fungi incertae sedis</taxon>
        <taxon>Mucoromycota</taxon>
        <taxon>Glomeromycotina</taxon>
        <taxon>Glomeromycetes</taxon>
        <taxon>Glomerales</taxon>
        <taxon>Glomeraceae</taxon>
        <taxon>Funneliformis</taxon>
    </lineage>
</organism>